<sequence length="274" mass="29518">MKPKTNKHGQVLCYHLDRANIDCRCCWISEDDEQLPLLQDEAGRLAYGTSLSPPAPAPPPSPLSSPASPVMSPHSSPSKLSPRAPSVFGAETSGQPMGCWVRLLEPMLSFVPGLLRSRAIAGGWLREVTVITRRILQRASVNSNRKKPPRTDGGASLRVSWERAHIRGTWQAAIHDPAGLRLAAVDRLSAMLMLMLMTMMVTMILLPCRSKAGNGTIHSHSSGPARLARASFRSLDDAAAGCDGRTGAALRRFAFHSKLAACCCPTNGLSTIFC</sequence>
<proteinExistence type="predicted"/>
<keyword evidence="2" id="KW-0812">Transmembrane</keyword>
<keyword evidence="2" id="KW-1133">Transmembrane helix</keyword>
<feature type="region of interest" description="Disordered" evidence="1">
    <location>
        <begin position="48"/>
        <end position="88"/>
    </location>
</feature>
<feature type="transmembrane region" description="Helical" evidence="2">
    <location>
        <begin position="188"/>
        <end position="206"/>
    </location>
</feature>
<dbReference type="EnsemblMetazoa" id="AATE002781-RA">
    <property type="protein sequence ID" value="AATE002781-PA.1"/>
    <property type="gene ID" value="AATE002781"/>
</dbReference>
<dbReference type="VEuPathDB" id="VectorBase:AATE002781"/>
<evidence type="ECO:0000313" key="3">
    <source>
        <dbReference type="EnsemblMetazoa" id="AATE002781-PA.1"/>
    </source>
</evidence>
<organism evidence="3">
    <name type="scientific">Anopheles atroparvus</name>
    <name type="common">European mosquito</name>
    <dbReference type="NCBI Taxonomy" id="41427"/>
    <lineage>
        <taxon>Eukaryota</taxon>
        <taxon>Metazoa</taxon>
        <taxon>Ecdysozoa</taxon>
        <taxon>Arthropoda</taxon>
        <taxon>Hexapoda</taxon>
        <taxon>Insecta</taxon>
        <taxon>Pterygota</taxon>
        <taxon>Neoptera</taxon>
        <taxon>Endopterygota</taxon>
        <taxon>Diptera</taxon>
        <taxon>Nematocera</taxon>
        <taxon>Culicoidea</taxon>
        <taxon>Culicidae</taxon>
        <taxon>Anophelinae</taxon>
        <taxon>Anopheles</taxon>
    </lineage>
</organism>
<feature type="compositionally biased region" description="Pro residues" evidence="1">
    <location>
        <begin position="53"/>
        <end position="63"/>
    </location>
</feature>
<name>A0A182IP34_ANOAO</name>
<evidence type="ECO:0000256" key="2">
    <source>
        <dbReference type="SAM" id="Phobius"/>
    </source>
</evidence>
<reference evidence="3" key="1">
    <citation type="submission" date="2022-08" db="UniProtKB">
        <authorList>
            <consortium name="EnsemblMetazoa"/>
        </authorList>
    </citation>
    <scope>IDENTIFICATION</scope>
    <source>
        <strain evidence="3">EBRO</strain>
    </source>
</reference>
<keyword evidence="2" id="KW-0472">Membrane</keyword>
<protein>
    <submittedName>
        <fullName evidence="3">Uncharacterized protein</fullName>
    </submittedName>
</protein>
<accession>A0A182IP34</accession>
<dbReference type="AlphaFoldDB" id="A0A182IP34"/>
<evidence type="ECO:0000256" key="1">
    <source>
        <dbReference type="SAM" id="MobiDB-lite"/>
    </source>
</evidence>